<dbReference type="InterPro" id="IPR001206">
    <property type="entry name" value="Diacylglycerol_kinase_cat_dom"/>
</dbReference>
<dbReference type="Gene3D" id="2.60.200.40">
    <property type="match status" value="1"/>
</dbReference>
<organism evidence="3 4">
    <name type="scientific">Brevundimonas aurantiaca</name>
    <dbReference type="NCBI Taxonomy" id="74316"/>
    <lineage>
        <taxon>Bacteria</taxon>
        <taxon>Pseudomonadati</taxon>
        <taxon>Pseudomonadota</taxon>
        <taxon>Alphaproteobacteria</taxon>
        <taxon>Caulobacterales</taxon>
        <taxon>Caulobacteraceae</taxon>
        <taxon>Brevundimonas</taxon>
    </lineage>
</organism>
<sequence length="318" mass="33468">MTDILSSEPDTGAGGQRPGAGRVLTPHASLKRLVILVNPLSGGVGPRAVAEVEAILTDYEVESQVMLLQGGGFDQAIADAFAATPDVIFVLAGDGTARSVAAKARPDGPMIAPLPGGTMNMLPKALYGTGDWKAALRHALEEGEPQTVSGGEVGGEYFYCAAILGSPALWAPAREAMRTGKLRLAWAYARRALKRAFSGRLRFSLDGGGRRRAEALVLISPMISKAMVEPTGLEAAALDPSDATQAFRLAATALFSDWRHDPAVSTRPAKRIDVRARSKIPAVIDGEPLLLSPEATVRFIPKAFRALAPKPPAAEDSL</sequence>
<dbReference type="Pfam" id="PF00781">
    <property type="entry name" value="DAGK_cat"/>
    <property type="match status" value="1"/>
</dbReference>
<feature type="domain" description="DAGKc" evidence="2">
    <location>
        <begin position="32"/>
        <end position="142"/>
    </location>
</feature>
<dbReference type="GO" id="GO:0016301">
    <property type="term" value="F:kinase activity"/>
    <property type="evidence" value="ECO:0007669"/>
    <property type="project" value="UniProtKB-KW"/>
</dbReference>
<dbReference type="InterPro" id="IPR017438">
    <property type="entry name" value="ATP-NAD_kinase_N"/>
</dbReference>
<reference evidence="3 4" key="1">
    <citation type="submission" date="2020-08" db="EMBL/GenBank/DDBJ databases">
        <title>Genomic Encyclopedia of Type Strains, Phase IV (KMG-IV): sequencing the most valuable type-strain genomes for metagenomic binning, comparative biology and taxonomic classification.</title>
        <authorList>
            <person name="Goeker M."/>
        </authorList>
    </citation>
    <scope>NUCLEOTIDE SEQUENCE [LARGE SCALE GENOMIC DNA]</scope>
    <source>
        <strain evidence="3 4">DSM 4731</strain>
    </source>
</reference>
<dbReference type="Proteomes" id="UP000527324">
    <property type="component" value="Unassembled WGS sequence"/>
</dbReference>
<dbReference type="AlphaFoldDB" id="A0A7W9C7H8"/>
<protein>
    <submittedName>
        <fullName evidence="3">Diacylglycerol kinase family enzyme</fullName>
    </submittedName>
</protein>
<proteinExistence type="predicted"/>
<evidence type="ECO:0000313" key="3">
    <source>
        <dbReference type="EMBL" id="MBB5740057.1"/>
    </source>
</evidence>
<keyword evidence="3" id="KW-0808">Transferase</keyword>
<dbReference type="SUPFAM" id="SSF111331">
    <property type="entry name" value="NAD kinase/diacylglycerol kinase-like"/>
    <property type="match status" value="1"/>
</dbReference>
<dbReference type="InterPro" id="IPR016064">
    <property type="entry name" value="NAD/diacylglycerol_kinase_sf"/>
</dbReference>
<feature type="region of interest" description="Disordered" evidence="1">
    <location>
        <begin position="1"/>
        <end position="22"/>
    </location>
</feature>
<evidence type="ECO:0000313" key="4">
    <source>
        <dbReference type="Proteomes" id="UP000527324"/>
    </source>
</evidence>
<keyword evidence="3" id="KW-0418">Kinase</keyword>
<accession>A0A7W9C7H8</accession>
<dbReference type="RefSeq" id="WP_183216456.1">
    <property type="nucleotide sequence ID" value="NZ_CAJFZW010000007.1"/>
</dbReference>
<comment type="caution">
    <text evidence="3">The sequence shown here is derived from an EMBL/GenBank/DDBJ whole genome shotgun (WGS) entry which is preliminary data.</text>
</comment>
<dbReference type="EMBL" id="JACHOQ010000003">
    <property type="protein sequence ID" value="MBB5740057.1"/>
    <property type="molecule type" value="Genomic_DNA"/>
</dbReference>
<name>A0A7W9C7H8_9CAUL</name>
<dbReference type="Gene3D" id="3.40.50.10330">
    <property type="entry name" value="Probable inorganic polyphosphate/atp-NAD kinase, domain 1"/>
    <property type="match status" value="1"/>
</dbReference>
<keyword evidence="4" id="KW-1185">Reference proteome</keyword>
<gene>
    <name evidence="3" type="ORF">GGQ93_001771</name>
</gene>
<evidence type="ECO:0000256" key="1">
    <source>
        <dbReference type="SAM" id="MobiDB-lite"/>
    </source>
</evidence>
<evidence type="ECO:0000259" key="2">
    <source>
        <dbReference type="Pfam" id="PF00781"/>
    </source>
</evidence>